<organism evidence="1 2">
    <name type="scientific">Streptococcus caprae</name>
    <dbReference type="NCBI Taxonomy" id="1640501"/>
    <lineage>
        <taxon>Bacteria</taxon>
        <taxon>Bacillati</taxon>
        <taxon>Bacillota</taxon>
        <taxon>Bacilli</taxon>
        <taxon>Lactobacillales</taxon>
        <taxon>Streptococcaceae</taxon>
        <taxon>Streptococcus</taxon>
    </lineage>
</organism>
<accession>A0ABV8CW92</accession>
<name>A0ABV8CW92_9STRE</name>
<sequence length="832" mass="91102">MLNEESLKRRINVSAEISDSVYEFENYYTSSPKDGLLSEEDKNNFLLKLETEMVERNASLPSGTHLVDYHYDERLGVAAIAVADDVTGETYIAYAGTNVKADGLKDVAADGAIGLNNSIYLRNVENSATSFYERVQRTGANITVTTGHSYGDFLATRTAIVEQTPYKFGYQGAPQSVSTATYFELFYDSLIEEGYYTKAESDRLVVLAQAEDARVKELITNYSGYAVTFSTTADVLTNALWEQGEGEIGFGGQAVVNGRNVEPLANGLLKLASSIYDNTELKPIYVGNVIAIDVPIQHDMTAYKNSMETMYYTEVAVFTELNSVDFNRDGSAEFLLSPEYLSNTSIIPAWSMLGLGSELSLDTGALRAISTNLSVISSFLSDLYVLNSQALVANQLVMDGVGQRKESYKTLISDYLESISLIQAVKDIDSAYGEIVDLMPTLSTVMDYSTYDFSQRFDNLGGSLFYSWYKANGSSWNYGSVVGAIDTLQLYSGLLNTVGSNNSDAQPSLLAGMFSLGTQTNVASKGEKLLNSFEDEIEAVTKGLGNRSGYQDAIPQAINEVLEAIHQNLQTLILCVDYTVSVTNTIITSMEATDTALAEKITTLDLSSVPNVDTVVYGDYSSFLEVTGVFDDMKVIKAYDDQIDKKSSELAGVMSTEFTSYLNEVSSEISSTNTVLSGVSGQCDKLISQMADDVYYKKWGEKEKHFYGNVGSFISISSTINSLKYEVSVIDTELTKASTTINTTVSSLGNLFEPFRKGAEEAIYGLNGLEEILKSQKMILEVLENLKTRFTDMQTQLLQNKGVAVEALGSKMNEIISTMSNSEKLIDDCFGE</sequence>
<gene>
    <name evidence="1" type="ORF">ACFORF_07510</name>
</gene>
<reference evidence="2" key="1">
    <citation type="journal article" date="2019" name="Int. J. Syst. Evol. Microbiol.">
        <title>The Global Catalogue of Microorganisms (GCM) 10K type strain sequencing project: providing services to taxonomists for standard genome sequencing and annotation.</title>
        <authorList>
            <consortium name="The Broad Institute Genomics Platform"/>
            <consortium name="The Broad Institute Genome Sequencing Center for Infectious Disease"/>
            <person name="Wu L."/>
            <person name="Ma J."/>
        </authorList>
    </citation>
    <scope>NUCLEOTIDE SEQUENCE [LARGE SCALE GENOMIC DNA]</scope>
    <source>
        <strain evidence="2">CCUG 67170</strain>
    </source>
</reference>
<proteinExistence type="predicted"/>
<comment type="caution">
    <text evidence="1">The sequence shown here is derived from an EMBL/GenBank/DDBJ whole genome shotgun (WGS) entry which is preliminary data.</text>
</comment>
<dbReference type="RefSeq" id="WP_380426926.1">
    <property type="nucleotide sequence ID" value="NZ_JBHRZV010000049.1"/>
</dbReference>
<protein>
    <submittedName>
        <fullName evidence="1">SA1320 family protein</fullName>
    </submittedName>
</protein>
<dbReference type="EMBL" id="JBHRZV010000049">
    <property type="protein sequence ID" value="MFC3928411.1"/>
    <property type="molecule type" value="Genomic_DNA"/>
</dbReference>
<evidence type="ECO:0000313" key="2">
    <source>
        <dbReference type="Proteomes" id="UP001595807"/>
    </source>
</evidence>
<keyword evidence="2" id="KW-1185">Reference proteome</keyword>
<dbReference type="Proteomes" id="UP001595807">
    <property type="component" value="Unassembled WGS sequence"/>
</dbReference>
<evidence type="ECO:0000313" key="1">
    <source>
        <dbReference type="EMBL" id="MFC3928411.1"/>
    </source>
</evidence>
<dbReference type="NCBIfam" id="NF047388">
    <property type="entry name" value="SA1320_fam"/>
    <property type="match status" value="1"/>
</dbReference>